<sequence>MKIRIVLQELMEDGVLTTYSNGHVEMLPYLIDENGEEYVEMFPNDVEQH</sequence>
<accession>A0A9Q9JHJ2</accession>
<evidence type="ECO:0000313" key="3">
    <source>
        <dbReference type="Proteomes" id="UP001064206"/>
    </source>
</evidence>
<evidence type="ECO:0000313" key="1">
    <source>
        <dbReference type="EMBL" id="UXE40647.1"/>
    </source>
</evidence>
<dbReference type="EMBL" id="CP104450">
    <property type="protein sequence ID" value="UXE40744.1"/>
    <property type="molecule type" value="Genomic_DNA"/>
</dbReference>
<evidence type="ECO:0000313" key="2">
    <source>
        <dbReference type="EMBL" id="UXE40744.1"/>
    </source>
</evidence>
<name>A0A9Q9JHJ2_RAOOR</name>
<dbReference type="AlphaFoldDB" id="A0A9Q9JHJ2"/>
<dbReference type="EMBL" id="CP104450">
    <property type="protein sequence ID" value="UXE40647.1"/>
    <property type="molecule type" value="Genomic_DNA"/>
</dbReference>
<dbReference type="RefSeq" id="WP_218125259.1">
    <property type="nucleotide sequence ID" value="NZ_CP104450.1"/>
</dbReference>
<dbReference type="Proteomes" id="UP001064206">
    <property type="component" value="Chromosome"/>
</dbReference>
<gene>
    <name evidence="1" type="ORF">N2J37_13315</name>
    <name evidence="2" type="ORF">N2J37_13845</name>
</gene>
<proteinExistence type="predicted"/>
<organism evidence="2 3">
    <name type="scientific">Raoultella ornithinolytica</name>
    <name type="common">Klebsiella ornithinolytica</name>
    <dbReference type="NCBI Taxonomy" id="54291"/>
    <lineage>
        <taxon>Bacteria</taxon>
        <taxon>Pseudomonadati</taxon>
        <taxon>Pseudomonadota</taxon>
        <taxon>Gammaproteobacteria</taxon>
        <taxon>Enterobacterales</taxon>
        <taxon>Enterobacteriaceae</taxon>
        <taxon>Klebsiella/Raoultella group</taxon>
        <taxon>Raoultella</taxon>
    </lineage>
</organism>
<protein>
    <submittedName>
        <fullName evidence="2">Uncharacterized protein</fullName>
    </submittedName>
</protein>
<reference evidence="2" key="1">
    <citation type="submission" date="2022-09" db="EMBL/GenBank/DDBJ databases">
        <title>Multidrug resistance Raoultella ornithinolytica Strain MQB_Silv_108.</title>
        <authorList>
            <person name="Quintela-Baluja M."/>
        </authorList>
    </citation>
    <scope>NUCLEOTIDE SEQUENCE</scope>
    <source>
        <strain evidence="2">MQB_Silv_108</strain>
    </source>
</reference>